<keyword evidence="3 9" id="KW-0597">Phosphoprotein</keyword>
<evidence type="ECO:0000259" key="12">
    <source>
        <dbReference type="PROSITE" id="PS50110"/>
    </source>
</evidence>
<dbReference type="Pfam" id="PF00072">
    <property type="entry name" value="Response_reg"/>
    <property type="match status" value="1"/>
</dbReference>
<dbReference type="SMART" id="SM00387">
    <property type="entry name" value="HATPase_c"/>
    <property type="match status" value="1"/>
</dbReference>
<dbReference type="SMART" id="SM00388">
    <property type="entry name" value="HisKA"/>
    <property type="match status" value="1"/>
</dbReference>
<feature type="domain" description="Response regulatory" evidence="12">
    <location>
        <begin position="6"/>
        <end position="126"/>
    </location>
</feature>
<accession>A0A926KQZ5</accession>
<dbReference type="Gene3D" id="3.30.450.20">
    <property type="entry name" value="PAS domain"/>
    <property type="match status" value="1"/>
</dbReference>
<proteinExistence type="predicted"/>
<organism evidence="13 14">
    <name type="scientific">Paenibacillus sedimenti</name>
    <dbReference type="NCBI Taxonomy" id="2770274"/>
    <lineage>
        <taxon>Bacteria</taxon>
        <taxon>Bacillati</taxon>
        <taxon>Bacillota</taxon>
        <taxon>Bacilli</taxon>
        <taxon>Bacillales</taxon>
        <taxon>Paenibacillaceae</taxon>
        <taxon>Paenibacillus</taxon>
    </lineage>
</organism>
<dbReference type="Gene3D" id="3.30.565.10">
    <property type="entry name" value="Histidine kinase-like ATPase, C-terminal domain"/>
    <property type="match status" value="1"/>
</dbReference>
<dbReference type="Pfam" id="PF02518">
    <property type="entry name" value="HATPase_c"/>
    <property type="match status" value="1"/>
</dbReference>
<comment type="caution">
    <text evidence="13">The sequence shown here is derived from an EMBL/GenBank/DDBJ whole genome shotgun (WGS) entry which is preliminary data.</text>
</comment>
<keyword evidence="6" id="KW-0418">Kinase</keyword>
<dbReference type="EMBL" id="JACVVD010000004">
    <property type="protein sequence ID" value="MBD0381321.1"/>
    <property type="molecule type" value="Genomic_DNA"/>
</dbReference>
<dbReference type="EC" id="2.7.13.3" evidence="2"/>
<dbReference type="GO" id="GO:0005524">
    <property type="term" value="F:ATP binding"/>
    <property type="evidence" value="ECO:0007669"/>
    <property type="project" value="UniProtKB-KW"/>
</dbReference>
<keyword evidence="7" id="KW-0067">ATP-binding</keyword>
<dbReference type="PANTHER" id="PTHR43547:SF2">
    <property type="entry name" value="HYBRID SIGNAL TRANSDUCTION HISTIDINE KINASE C"/>
    <property type="match status" value="1"/>
</dbReference>
<keyword evidence="5" id="KW-0547">Nucleotide-binding</keyword>
<dbReference type="Pfam" id="PF00512">
    <property type="entry name" value="HisKA"/>
    <property type="match status" value="1"/>
</dbReference>
<dbReference type="InterPro" id="IPR005467">
    <property type="entry name" value="His_kinase_dom"/>
</dbReference>
<dbReference type="InterPro" id="IPR004358">
    <property type="entry name" value="Sig_transdc_His_kin-like_C"/>
</dbReference>
<evidence type="ECO:0000256" key="1">
    <source>
        <dbReference type="ARBA" id="ARBA00000085"/>
    </source>
</evidence>
<dbReference type="AlphaFoldDB" id="A0A926KQZ5"/>
<dbReference type="SMART" id="SM00448">
    <property type="entry name" value="REC"/>
    <property type="match status" value="1"/>
</dbReference>
<feature type="coiled-coil region" evidence="10">
    <location>
        <begin position="142"/>
        <end position="176"/>
    </location>
</feature>
<dbReference type="CDD" id="cd00082">
    <property type="entry name" value="HisKA"/>
    <property type="match status" value="1"/>
</dbReference>
<evidence type="ECO:0000313" key="13">
    <source>
        <dbReference type="EMBL" id="MBD0381321.1"/>
    </source>
</evidence>
<sequence length="523" mass="60100">MEQQVKILAVDDRYENLLALNSILASSQYDIVSLQSGEEVLKYLLKESPDPIAVILMDVQMPGLNGYDTVELIKQRKSCQDIPIIFLTALSMSIEHVLKGYHVGSIDYLFKPIHPDLLKMKVDAFVKLHRYHQKIKVQSELLQMRTLELEESNRRLAQAETKLKEQNLLLEQWVEERTSELVDAHEKLMKSQEHFKKMFISSPCLMAIRRLSDYIYIEVNESWKHYTGYGDEIIGTAANFIRPELGEVVPINQVIHNYKVKYETKSKEIRTALLSTEIIDIEDEKCLLQVAIDITENLRYETEMARLAQLNLVGEMAAGIAHEIRNPMTTIRGFLQLFRDSKRKMEKEYIHIMLEELDRANNIITEYLSLAKNKRTHQQMEHLNRIIETLQPLIQAEAVMSGKHVQFRLDDCPELSLDDKEIRQLILNMCMNGLEAMEAGSTLTVETCKEAKHVVLKISDEGTGIHEEHLEKLGRPFFTTKDHGTGLGLAICYSIAARHHAPIEVQSSSKGTTFLIRFAIRSE</sequence>
<keyword evidence="10" id="KW-0175">Coiled coil</keyword>
<dbReference type="RefSeq" id="WP_188175110.1">
    <property type="nucleotide sequence ID" value="NZ_JACVVD010000004.1"/>
</dbReference>
<dbReference type="PRINTS" id="PR00344">
    <property type="entry name" value="BCTRLSENSOR"/>
</dbReference>
<dbReference type="PROSITE" id="PS50110">
    <property type="entry name" value="RESPONSE_REGULATORY"/>
    <property type="match status" value="1"/>
</dbReference>
<dbReference type="SUPFAM" id="SSF52172">
    <property type="entry name" value="CheY-like"/>
    <property type="match status" value="1"/>
</dbReference>
<dbReference type="InterPro" id="IPR036097">
    <property type="entry name" value="HisK_dim/P_sf"/>
</dbReference>
<dbReference type="InterPro" id="IPR011006">
    <property type="entry name" value="CheY-like_superfamily"/>
</dbReference>
<comment type="catalytic activity">
    <reaction evidence="1">
        <text>ATP + protein L-histidine = ADP + protein N-phospho-L-histidine.</text>
        <dbReference type="EC" id="2.7.13.3"/>
    </reaction>
</comment>
<evidence type="ECO:0000256" key="4">
    <source>
        <dbReference type="ARBA" id="ARBA00022679"/>
    </source>
</evidence>
<reference evidence="13" key="1">
    <citation type="submission" date="2020-09" db="EMBL/GenBank/DDBJ databases">
        <title>Draft Genome Sequence of Paenibacillus sp. WST5.</title>
        <authorList>
            <person name="Bao Z."/>
        </authorList>
    </citation>
    <scope>NUCLEOTIDE SEQUENCE</scope>
    <source>
        <strain evidence="13">WST5</strain>
    </source>
</reference>
<dbReference type="InterPro" id="IPR035965">
    <property type="entry name" value="PAS-like_dom_sf"/>
</dbReference>
<feature type="modified residue" description="4-aspartylphosphate" evidence="9">
    <location>
        <position position="58"/>
    </location>
</feature>
<dbReference type="SUPFAM" id="SSF55874">
    <property type="entry name" value="ATPase domain of HSP90 chaperone/DNA topoisomerase II/histidine kinase"/>
    <property type="match status" value="1"/>
</dbReference>
<protein>
    <recommendedName>
        <fullName evidence="2">histidine kinase</fullName>
        <ecNumber evidence="2">2.7.13.3</ecNumber>
    </recommendedName>
</protein>
<evidence type="ECO:0000256" key="7">
    <source>
        <dbReference type="ARBA" id="ARBA00022840"/>
    </source>
</evidence>
<dbReference type="InterPro" id="IPR036890">
    <property type="entry name" value="HATPase_C_sf"/>
</dbReference>
<evidence type="ECO:0000259" key="11">
    <source>
        <dbReference type="PROSITE" id="PS50109"/>
    </source>
</evidence>
<dbReference type="Gene3D" id="3.40.50.2300">
    <property type="match status" value="1"/>
</dbReference>
<dbReference type="InterPro" id="IPR001789">
    <property type="entry name" value="Sig_transdc_resp-reg_receiver"/>
</dbReference>
<dbReference type="InterPro" id="IPR003661">
    <property type="entry name" value="HisK_dim/P_dom"/>
</dbReference>
<keyword evidence="4" id="KW-0808">Transferase</keyword>
<dbReference type="SUPFAM" id="SSF47384">
    <property type="entry name" value="Homodimeric domain of signal transducing histidine kinase"/>
    <property type="match status" value="1"/>
</dbReference>
<evidence type="ECO:0000256" key="8">
    <source>
        <dbReference type="ARBA" id="ARBA00023012"/>
    </source>
</evidence>
<keyword evidence="14" id="KW-1185">Reference proteome</keyword>
<dbReference type="GO" id="GO:0000155">
    <property type="term" value="F:phosphorelay sensor kinase activity"/>
    <property type="evidence" value="ECO:0007669"/>
    <property type="project" value="InterPro"/>
</dbReference>
<evidence type="ECO:0000256" key="9">
    <source>
        <dbReference type="PROSITE-ProRule" id="PRU00169"/>
    </source>
</evidence>
<evidence type="ECO:0000256" key="6">
    <source>
        <dbReference type="ARBA" id="ARBA00022777"/>
    </source>
</evidence>
<gene>
    <name evidence="13" type="ORF">ICC18_14440</name>
</gene>
<evidence type="ECO:0000256" key="5">
    <source>
        <dbReference type="ARBA" id="ARBA00022741"/>
    </source>
</evidence>
<keyword evidence="8" id="KW-0902">Two-component regulatory system</keyword>
<dbReference type="SUPFAM" id="SSF55785">
    <property type="entry name" value="PYP-like sensor domain (PAS domain)"/>
    <property type="match status" value="1"/>
</dbReference>
<dbReference type="PROSITE" id="PS50109">
    <property type="entry name" value="HIS_KIN"/>
    <property type="match status" value="1"/>
</dbReference>
<name>A0A926KQZ5_9BACL</name>
<evidence type="ECO:0000256" key="2">
    <source>
        <dbReference type="ARBA" id="ARBA00012438"/>
    </source>
</evidence>
<dbReference type="Gene3D" id="1.10.287.130">
    <property type="match status" value="1"/>
</dbReference>
<dbReference type="PANTHER" id="PTHR43547">
    <property type="entry name" value="TWO-COMPONENT HISTIDINE KINASE"/>
    <property type="match status" value="1"/>
</dbReference>
<dbReference type="InterPro" id="IPR003594">
    <property type="entry name" value="HATPase_dom"/>
</dbReference>
<dbReference type="Proteomes" id="UP000650466">
    <property type="component" value="Unassembled WGS sequence"/>
</dbReference>
<evidence type="ECO:0000313" key="14">
    <source>
        <dbReference type="Proteomes" id="UP000650466"/>
    </source>
</evidence>
<evidence type="ECO:0000256" key="10">
    <source>
        <dbReference type="SAM" id="Coils"/>
    </source>
</evidence>
<evidence type="ECO:0000256" key="3">
    <source>
        <dbReference type="ARBA" id="ARBA00022553"/>
    </source>
</evidence>
<feature type="domain" description="Histidine kinase" evidence="11">
    <location>
        <begin position="319"/>
        <end position="522"/>
    </location>
</feature>